<reference evidence="1 2" key="1">
    <citation type="journal article" date="2023" name="Life. Sci Alliance">
        <title>Evolutionary insights into 3D genome organization and epigenetic landscape of Vigna mungo.</title>
        <authorList>
            <person name="Junaid A."/>
            <person name="Singh B."/>
            <person name="Bhatia S."/>
        </authorList>
    </citation>
    <scope>NUCLEOTIDE SEQUENCE [LARGE SCALE GENOMIC DNA]</scope>
    <source>
        <strain evidence="1">Urdbean</strain>
    </source>
</reference>
<evidence type="ECO:0000313" key="2">
    <source>
        <dbReference type="Proteomes" id="UP001374535"/>
    </source>
</evidence>
<evidence type="ECO:0000313" key="1">
    <source>
        <dbReference type="EMBL" id="WVY95115.1"/>
    </source>
</evidence>
<protein>
    <submittedName>
        <fullName evidence="1">Uncharacterized protein</fullName>
    </submittedName>
</protein>
<sequence length="112" mass="12801">MELDVQNTMSFFSLNLLFLSTSVDIDNQSTNLYEPRLSMEDGGYSRTPKFHHINKPLQSRVPPSRTSLYKKQCHSAIEAVLGYLTTLLQKGHLRSSRTAPQVMYRLQLGNKL</sequence>
<proteinExistence type="predicted"/>
<organism evidence="1 2">
    <name type="scientific">Vigna mungo</name>
    <name type="common">Black gram</name>
    <name type="synonym">Phaseolus mungo</name>
    <dbReference type="NCBI Taxonomy" id="3915"/>
    <lineage>
        <taxon>Eukaryota</taxon>
        <taxon>Viridiplantae</taxon>
        <taxon>Streptophyta</taxon>
        <taxon>Embryophyta</taxon>
        <taxon>Tracheophyta</taxon>
        <taxon>Spermatophyta</taxon>
        <taxon>Magnoliopsida</taxon>
        <taxon>eudicotyledons</taxon>
        <taxon>Gunneridae</taxon>
        <taxon>Pentapetalae</taxon>
        <taxon>rosids</taxon>
        <taxon>fabids</taxon>
        <taxon>Fabales</taxon>
        <taxon>Fabaceae</taxon>
        <taxon>Papilionoideae</taxon>
        <taxon>50 kb inversion clade</taxon>
        <taxon>NPAAA clade</taxon>
        <taxon>indigoferoid/millettioid clade</taxon>
        <taxon>Phaseoleae</taxon>
        <taxon>Vigna</taxon>
    </lineage>
</organism>
<dbReference type="AlphaFoldDB" id="A0AAQ3MQD7"/>
<dbReference type="Proteomes" id="UP001374535">
    <property type="component" value="Chromosome 10"/>
</dbReference>
<dbReference type="EMBL" id="CP144691">
    <property type="protein sequence ID" value="WVY95115.1"/>
    <property type="molecule type" value="Genomic_DNA"/>
</dbReference>
<name>A0AAQ3MQD7_VIGMU</name>
<accession>A0AAQ3MQD7</accession>
<keyword evidence="2" id="KW-1185">Reference proteome</keyword>
<gene>
    <name evidence="1" type="ORF">V8G54_034203</name>
</gene>